<evidence type="ECO:0000313" key="3">
    <source>
        <dbReference type="Proteomes" id="UP000298493"/>
    </source>
</evidence>
<keyword evidence="3" id="KW-1185">Reference proteome</keyword>
<accession>A0A4Z1NKN3</accession>
<evidence type="ECO:0000313" key="2">
    <source>
        <dbReference type="EMBL" id="TID13209.1"/>
    </source>
</evidence>
<comment type="caution">
    <text evidence="2">The sequence shown here is derived from an EMBL/GenBank/DDBJ whole genome shotgun (WGS) entry which is preliminary data.</text>
</comment>
<protein>
    <submittedName>
        <fullName evidence="2">Uncharacterized protein</fullName>
    </submittedName>
</protein>
<proteinExistence type="predicted"/>
<reference evidence="2 3" key="1">
    <citation type="submission" date="2019-04" db="EMBL/GenBank/DDBJ databases">
        <title>High contiguity whole genome sequence and gene annotation resource for two Venturia nashicola isolates.</title>
        <authorList>
            <person name="Prokchorchik M."/>
            <person name="Won K."/>
            <person name="Lee Y."/>
            <person name="Choi E.D."/>
            <person name="Segonzac C."/>
            <person name="Sohn K.H."/>
        </authorList>
    </citation>
    <scope>NUCLEOTIDE SEQUENCE [LARGE SCALE GENOMIC DNA]</scope>
    <source>
        <strain evidence="2 3">PRI2</strain>
    </source>
</reference>
<feature type="compositionally biased region" description="Basic residues" evidence="1">
    <location>
        <begin position="52"/>
        <end position="66"/>
    </location>
</feature>
<gene>
    <name evidence="2" type="ORF">E6O75_ATG10282</name>
</gene>
<name>A0A4Z1NKN3_9PEZI</name>
<feature type="region of interest" description="Disordered" evidence="1">
    <location>
        <begin position="38"/>
        <end position="66"/>
    </location>
</feature>
<sequence>MAAGEAALSSTTKALCRTDDLQTGAQVSTLTKSVSIVIPTPPTTDVSDARSGGRRAHKRRHAETET</sequence>
<dbReference type="AlphaFoldDB" id="A0A4Z1NKN3"/>
<organism evidence="2 3">
    <name type="scientific">Venturia nashicola</name>
    <dbReference type="NCBI Taxonomy" id="86259"/>
    <lineage>
        <taxon>Eukaryota</taxon>
        <taxon>Fungi</taxon>
        <taxon>Dikarya</taxon>
        <taxon>Ascomycota</taxon>
        <taxon>Pezizomycotina</taxon>
        <taxon>Dothideomycetes</taxon>
        <taxon>Pleosporomycetidae</taxon>
        <taxon>Venturiales</taxon>
        <taxon>Venturiaceae</taxon>
        <taxon>Venturia</taxon>
    </lineage>
</organism>
<dbReference type="EMBL" id="SNSC02000028">
    <property type="protein sequence ID" value="TID13209.1"/>
    <property type="molecule type" value="Genomic_DNA"/>
</dbReference>
<evidence type="ECO:0000256" key="1">
    <source>
        <dbReference type="SAM" id="MobiDB-lite"/>
    </source>
</evidence>
<dbReference type="Proteomes" id="UP000298493">
    <property type="component" value="Unassembled WGS sequence"/>
</dbReference>